<dbReference type="InterPro" id="IPR006224">
    <property type="entry name" value="PsdUridine_synth_RluA-like_CS"/>
</dbReference>
<evidence type="ECO:0000313" key="12">
    <source>
        <dbReference type="Proteomes" id="UP000002216"/>
    </source>
</evidence>
<accession>C7LP91</accession>
<reference evidence="11 12" key="1">
    <citation type="journal article" date="2009" name="Stand. Genomic Sci.">
        <title>Complete genome sequence of Desulfomicrobium baculatum type strain (X).</title>
        <authorList>
            <person name="Copeland A."/>
            <person name="Spring S."/>
            <person name="Goker M."/>
            <person name="Schneider S."/>
            <person name="Lapidus A."/>
            <person name="Del Rio T.G."/>
            <person name="Tice H."/>
            <person name="Cheng J.F."/>
            <person name="Chen F."/>
            <person name="Nolan M."/>
            <person name="Bruce D."/>
            <person name="Goodwin L."/>
            <person name="Pitluck S."/>
            <person name="Ivanova N."/>
            <person name="Mavrommatis K."/>
            <person name="Ovchinnikova G."/>
            <person name="Pati A."/>
            <person name="Chen A."/>
            <person name="Palaniappan K."/>
            <person name="Land M."/>
            <person name="Hauser L."/>
            <person name="Chang Y.J."/>
            <person name="Jeffries C.C."/>
            <person name="Meincke L."/>
            <person name="Sims D."/>
            <person name="Brettin T."/>
            <person name="Detter J.C."/>
            <person name="Han C."/>
            <person name="Chain P."/>
            <person name="Bristow J."/>
            <person name="Eisen J.A."/>
            <person name="Markowitz V."/>
            <person name="Hugenholtz P."/>
            <person name="Kyrpides N.C."/>
            <person name="Klenk H.P."/>
            <person name="Lucas S."/>
        </authorList>
    </citation>
    <scope>NUCLEOTIDE SEQUENCE [LARGE SCALE GENOMIC DNA]</scope>
    <source>
        <strain evidence="12">DSM 4028 / VKM B-1378 / X</strain>
    </source>
</reference>
<dbReference type="InterPro" id="IPR006145">
    <property type="entry name" value="PsdUridine_synth_RsuA/RluA"/>
</dbReference>
<keyword evidence="1" id="KW-0819">tRNA processing</keyword>
<dbReference type="InterPro" id="IPR050188">
    <property type="entry name" value="RluA_PseudoU_synthase"/>
</dbReference>
<dbReference type="GO" id="GO:0003723">
    <property type="term" value="F:RNA binding"/>
    <property type="evidence" value="ECO:0007669"/>
    <property type="project" value="InterPro"/>
</dbReference>
<dbReference type="GO" id="GO:0160149">
    <property type="term" value="F:tRNA pseudouridine(65) synthase activity"/>
    <property type="evidence" value="ECO:0007669"/>
    <property type="project" value="UniProtKB-EC"/>
</dbReference>
<dbReference type="PANTHER" id="PTHR21600">
    <property type="entry name" value="MITOCHONDRIAL RNA PSEUDOURIDINE SYNTHASE"/>
    <property type="match status" value="1"/>
</dbReference>
<dbReference type="eggNOG" id="COG0564">
    <property type="taxonomic scope" value="Bacteria"/>
</dbReference>
<comment type="catalytic activity">
    <reaction evidence="3">
        <text>uridine(65) in tRNA = pseudouridine(65) in tRNA</text>
        <dbReference type="Rhea" id="RHEA:42536"/>
        <dbReference type="Rhea" id="RHEA-COMP:10103"/>
        <dbReference type="Rhea" id="RHEA-COMP:10104"/>
        <dbReference type="ChEBI" id="CHEBI:65314"/>
        <dbReference type="ChEBI" id="CHEBI:65315"/>
        <dbReference type="EC" id="5.4.99.26"/>
    </reaction>
</comment>
<protein>
    <recommendedName>
        <fullName evidence="6">tRNA pseudouridine synthase C</fullName>
        <ecNumber evidence="5">5.4.99.26</ecNumber>
    </recommendedName>
    <alternativeName>
        <fullName evidence="8">tRNA pseudouridine(65) synthase</fullName>
    </alternativeName>
    <alternativeName>
        <fullName evidence="9">tRNA pseudouridylate synthase C</fullName>
    </alternativeName>
    <alternativeName>
        <fullName evidence="7">tRNA-uridine isomerase C</fullName>
    </alternativeName>
</protein>
<proteinExistence type="predicted"/>
<dbReference type="AlphaFoldDB" id="C7LP91"/>
<evidence type="ECO:0000256" key="1">
    <source>
        <dbReference type="ARBA" id="ARBA00022694"/>
    </source>
</evidence>
<keyword evidence="2" id="KW-0413">Isomerase</keyword>
<dbReference type="Gene3D" id="3.30.2350.10">
    <property type="entry name" value="Pseudouridine synthase"/>
    <property type="match status" value="1"/>
</dbReference>
<dbReference type="PROSITE" id="PS01129">
    <property type="entry name" value="PSI_RLU"/>
    <property type="match status" value="1"/>
</dbReference>
<comment type="function">
    <text evidence="4">Responsible for synthesis of pseudouridine from uracil-65 in transfer RNAs.</text>
</comment>
<dbReference type="GO" id="GO:0008033">
    <property type="term" value="P:tRNA processing"/>
    <property type="evidence" value="ECO:0007669"/>
    <property type="project" value="UniProtKB-KW"/>
</dbReference>
<dbReference type="Pfam" id="PF00849">
    <property type="entry name" value="PseudoU_synth_2"/>
    <property type="match status" value="1"/>
</dbReference>
<evidence type="ECO:0000259" key="10">
    <source>
        <dbReference type="Pfam" id="PF00849"/>
    </source>
</evidence>
<dbReference type="SUPFAM" id="SSF55120">
    <property type="entry name" value="Pseudouridine synthase"/>
    <property type="match status" value="1"/>
</dbReference>
<evidence type="ECO:0000256" key="5">
    <source>
        <dbReference type="ARBA" id="ARBA00038943"/>
    </source>
</evidence>
<dbReference type="Proteomes" id="UP000002216">
    <property type="component" value="Chromosome"/>
</dbReference>
<dbReference type="RefSeq" id="WP_015775488.1">
    <property type="nucleotide sequence ID" value="NC_013173.1"/>
</dbReference>
<evidence type="ECO:0000256" key="3">
    <source>
        <dbReference type="ARBA" id="ARBA00036607"/>
    </source>
</evidence>
<evidence type="ECO:0000256" key="4">
    <source>
        <dbReference type="ARBA" id="ARBA00037670"/>
    </source>
</evidence>
<dbReference type="KEGG" id="dba:Dbac_3329"/>
<evidence type="ECO:0000256" key="7">
    <source>
        <dbReference type="ARBA" id="ARBA00041803"/>
    </source>
</evidence>
<evidence type="ECO:0000313" key="11">
    <source>
        <dbReference type="EMBL" id="ACU91401.1"/>
    </source>
</evidence>
<evidence type="ECO:0000256" key="8">
    <source>
        <dbReference type="ARBA" id="ARBA00041975"/>
    </source>
</evidence>
<name>C7LP91_DESBD</name>
<organism evidence="11 12">
    <name type="scientific">Desulfomicrobium baculatum (strain DSM 4028 / VKM B-1378 / X)</name>
    <name type="common">Desulfovibrio baculatus</name>
    <dbReference type="NCBI Taxonomy" id="525897"/>
    <lineage>
        <taxon>Bacteria</taxon>
        <taxon>Pseudomonadati</taxon>
        <taxon>Thermodesulfobacteriota</taxon>
        <taxon>Desulfovibrionia</taxon>
        <taxon>Desulfovibrionales</taxon>
        <taxon>Desulfomicrobiaceae</taxon>
        <taxon>Desulfomicrobium</taxon>
    </lineage>
</organism>
<sequence>MPDTELVEIPVLHRDEHLIAVHKPAGLLVHRNAHAGREPFLLQILRDQLGQRLYPVHRLDRPTSGLMIMALSPQAAHALALQFASQEVHKTYLAVTRGFVPPQGLIDDALKSESGSLQEARTEFTRLATAEIPHPVGPNPTARYSMVRVRPRTGRTHQIRRHFAHIRHPLIGDVLRGDGRQNRFFRDHFGLHRLLLASVELTFRHPEDTSPMTLTCPPARELLDLFGQLGWNAAIDAFNVQTNTR</sequence>
<gene>
    <name evidence="11" type="ordered locus">Dbac_3329</name>
</gene>
<evidence type="ECO:0000256" key="6">
    <source>
        <dbReference type="ARBA" id="ARBA00040675"/>
    </source>
</evidence>
<dbReference type="EC" id="5.4.99.26" evidence="5"/>
<feature type="domain" description="Pseudouridine synthase RsuA/RluA-like" evidence="10">
    <location>
        <begin position="17"/>
        <end position="165"/>
    </location>
</feature>
<dbReference type="EMBL" id="CP001629">
    <property type="protein sequence ID" value="ACU91401.1"/>
    <property type="molecule type" value="Genomic_DNA"/>
</dbReference>
<dbReference type="PANTHER" id="PTHR21600:SF56">
    <property type="entry name" value="TRNA PSEUDOURIDINE SYNTHASE C"/>
    <property type="match status" value="1"/>
</dbReference>
<evidence type="ECO:0000256" key="9">
    <source>
        <dbReference type="ARBA" id="ARBA00043049"/>
    </source>
</evidence>
<dbReference type="GO" id="GO:0000455">
    <property type="term" value="P:enzyme-directed rRNA pseudouridine synthesis"/>
    <property type="evidence" value="ECO:0007669"/>
    <property type="project" value="TreeGrafter"/>
</dbReference>
<dbReference type="STRING" id="525897.Dbac_3329"/>
<evidence type="ECO:0000256" key="2">
    <source>
        <dbReference type="ARBA" id="ARBA00023235"/>
    </source>
</evidence>
<dbReference type="HOGENOM" id="CLU_016902_11_4_7"/>
<dbReference type="InterPro" id="IPR020103">
    <property type="entry name" value="PsdUridine_synth_cat_dom_sf"/>
</dbReference>
<keyword evidence="12" id="KW-1185">Reference proteome</keyword>